<gene>
    <name evidence="2" type="ORF">CUR37_07250</name>
    <name evidence="3" type="ORF">LAS9267_00202</name>
</gene>
<dbReference type="SUPFAM" id="SSF47413">
    <property type="entry name" value="lambda repressor-like DNA-binding domains"/>
    <property type="match status" value="1"/>
</dbReference>
<evidence type="ECO:0000259" key="1">
    <source>
        <dbReference type="PROSITE" id="PS50943"/>
    </source>
</evidence>
<protein>
    <submittedName>
        <fullName evidence="2">Helix-turn-helix domain-containing protein</fullName>
    </submittedName>
    <submittedName>
        <fullName evidence="3">Helix-turn-helix protein</fullName>
    </submittedName>
</protein>
<evidence type="ECO:0000313" key="3">
    <source>
        <dbReference type="EMBL" id="SPE18652.1"/>
    </source>
</evidence>
<organism evidence="3 5">
    <name type="scientific">Latilactobacillus sakei</name>
    <name type="common">Lactobacillus sakei</name>
    <dbReference type="NCBI Taxonomy" id="1599"/>
    <lineage>
        <taxon>Bacteria</taxon>
        <taxon>Bacillati</taxon>
        <taxon>Bacillota</taxon>
        <taxon>Bacilli</taxon>
        <taxon>Lactobacillales</taxon>
        <taxon>Lactobacillaceae</taxon>
        <taxon>Latilactobacillus</taxon>
    </lineage>
</organism>
<reference evidence="2 4" key="1">
    <citation type="submission" date="2016-09" db="EMBL/GenBank/DDBJ databases">
        <authorList>
            <person name="Inglin R.C."/>
        </authorList>
    </citation>
    <scope>NUCLEOTIDE SEQUENCE [LARGE SCALE GENOMIC DNA]</scope>
    <source>
        <strain evidence="2 4">RI-517</strain>
    </source>
</reference>
<dbReference type="Pfam" id="PF01381">
    <property type="entry name" value="HTH_3"/>
    <property type="match status" value="1"/>
</dbReference>
<sequence>MWEIIKHYMMLQGMNQEQLAKRMKVHSGVISDFKLGHIKKPSFELMCKFADALNVSLDDFRKKV</sequence>
<dbReference type="Gene3D" id="1.10.260.40">
    <property type="entry name" value="lambda repressor-like DNA-binding domains"/>
    <property type="match status" value="1"/>
</dbReference>
<dbReference type="Proteomes" id="UP000234349">
    <property type="component" value="Unassembled WGS sequence"/>
</dbReference>
<proteinExistence type="predicted"/>
<comment type="caution">
    <text evidence="3">The sequence shown here is derived from an EMBL/GenBank/DDBJ whole genome shotgun (WGS) entry which is preliminary data.</text>
</comment>
<dbReference type="SMART" id="SM00530">
    <property type="entry name" value="HTH_XRE"/>
    <property type="match status" value="1"/>
</dbReference>
<reference evidence="3 5" key="2">
    <citation type="submission" date="2018-02" db="EMBL/GenBank/DDBJ databases">
        <authorList>
            <person name="Rodrigo-Torres L."/>
            <person name="Arahal R. D."/>
            <person name="Lucena T."/>
        </authorList>
    </citation>
    <scope>NUCLEOTIDE SEQUENCE [LARGE SCALE GENOMIC DNA]</scope>
    <source>
        <strain evidence="3 5">CECT 9267</strain>
    </source>
</reference>
<evidence type="ECO:0000313" key="4">
    <source>
        <dbReference type="Proteomes" id="UP000234349"/>
    </source>
</evidence>
<evidence type="ECO:0000313" key="2">
    <source>
        <dbReference type="EMBL" id="PKX77254.1"/>
    </source>
</evidence>
<dbReference type="CDD" id="cd00093">
    <property type="entry name" value="HTH_XRE"/>
    <property type="match status" value="1"/>
</dbReference>
<dbReference type="Proteomes" id="UP000239650">
    <property type="component" value="Unassembled WGS sequence"/>
</dbReference>
<dbReference type="InterPro" id="IPR010982">
    <property type="entry name" value="Lambda_DNA-bd_dom_sf"/>
</dbReference>
<dbReference type="GO" id="GO:0003677">
    <property type="term" value="F:DNA binding"/>
    <property type="evidence" value="ECO:0007669"/>
    <property type="project" value="InterPro"/>
</dbReference>
<name>A0AAE8LV38_LATSK</name>
<feature type="domain" description="HTH cro/C1-type" evidence="1">
    <location>
        <begin position="5"/>
        <end position="60"/>
    </location>
</feature>
<dbReference type="RefSeq" id="WP_056948410.1">
    <property type="nucleotide sequence ID" value="NZ_CP032635.1"/>
</dbReference>
<dbReference type="EMBL" id="OKRC01000001">
    <property type="protein sequence ID" value="SPE18652.1"/>
    <property type="molecule type" value="Genomic_DNA"/>
</dbReference>
<dbReference type="PROSITE" id="PS50943">
    <property type="entry name" value="HTH_CROC1"/>
    <property type="match status" value="1"/>
</dbReference>
<accession>A0AAE8LV38</accession>
<dbReference type="InterPro" id="IPR001387">
    <property type="entry name" value="Cro/C1-type_HTH"/>
</dbReference>
<dbReference type="AlphaFoldDB" id="A0AAE8LV38"/>
<dbReference type="EMBL" id="MKGH01000036">
    <property type="protein sequence ID" value="PKX77254.1"/>
    <property type="molecule type" value="Genomic_DNA"/>
</dbReference>
<evidence type="ECO:0000313" key="5">
    <source>
        <dbReference type="Proteomes" id="UP000239650"/>
    </source>
</evidence>